<evidence type="ECO:0000256" key="6">
    <source>
        <dbReference type="ARBA" id="ARBA00023316"/>
    </source>
</evidence>
<evidence type="ECO:0000256" key="5">
    <source>
        <dbReference type="ARBA" id="ARBA00022984"/>
    </source>
</evidence>
<sequence>MKKLLLLCCLCVAAFFLYANKSTEDYEAEIEIPLLHSQNAILLDESGQSVYEKNADAIIYPASLTKIMTAIVAIEESDDLQKHTMIEASTIATFTAQNASMAGFKAGDFVTVEDLLYGAIIPSGADATATLANVIAGSEKDFVSLMNDKAHELGMNDTHFVNVSGLHDDAHVSSVRDISKLFRYAIENPIFYKILTTRSYITAVPGELTMSSTLFTKMAGVEGAILGGKTGYTPEAGLCLASLLEKNGKYYLFVTTNATGNVRSEPFHVEDALSVHAAL</sequence>
<evidence type="ECO:0000259" key="9">
    <source>
        <dbReference type="Pfam" id="PF00768"/>
    </source>
</evidence>
<proteinExistence type="inferred from homology"/>
<name>A0ABR5K1E0_9BACI</name>
<dbReference type="PANTHER" id="PTHR21581">
    <property type="entry name" value="D-ALANYL-D-ALANINE CARBOXYPEPTIDASE"/>
    <property type="match status" value="1"/>
</dbReference>
<dbReference type="Proteomes" id="UP000050668">
    <property type="component" value="Unassembled WGS sequence"/>
</dbReference>
<evidence type="ECO:0000313" key="10">
    <source>
        <dbReference type="EMBL" id="KOS68536.1"/>
    </source>
</evidence>
<dbReference type="Gene3D" id="3.40.710.10">
    <property type="entry name" value="DD-peptidase/beta-lactamase superfamily"/>
    <property type="match status" value="1"/>
</dbReference>
<feature type="signal peptide" evidence="8">
    <location>
        <begin position="1"/>
        <end position="19"/>
    </location>
</feature>
<keyword evidence="6" id="KW-0961">Cell wall biogenesis/degradation</keyword>
<dbReference type="PRINTS" id="PR00725">
    <property type="entry name" value="DADACBPTASE1"/>
</dbReference>
<dbReference type="InterPro" id="IPR012338">
    <property type="entry name" value="Beta-lactam/transpept-like"/>
</dbReference>
<keyword evidence="5" id="KW-0573">Peptidoglycan synthesis</keyword>
<dbReference type="InterPro" id="IPR001967">
    <property type="entry name" value="Peptidase_S11_N"/>
</dbReference>
<evidence type="ECO:0000256" key="8">
    <source>
        <dbReference type="SAM" id="SignalP"/>
    </source>
</evidence>
<comment type="caution">
    <text evidence="10">The sequence shown here is derived from an EMBL/GenBank/DDBJ whole genome shotgun (WGS) entry which is preliminary data.</text>
</comment>
<protein>
    <submittedName>
        <fullName evidence="10">Penicillin-binding protein</fullName>
    </submittedName>
</protein>
<feature type="domain" description="Peptidase S11 D-alanyl-D-alanine carboxypeptidase A N-terminal" evidence="9">
    <location>
        <begin position="33"/>
        <end position="258"/>
    </location>
</feature>
<evidence type="ECO:0000256" key="1">
    <source>
        <dbReference type="ARBA" id="ARBA00007164"/>
    </source>
</evidence>
<evidence type="ECO:0000256" key="3">
    <source>
        <dbReference type="ARBA" id="ARBA00022801"/>
    </source>
</evidence>
<keyword evidence="2 8" id="KW-0732">Signal</keyword>
<dbReference type="RefSeq" id="WP_053583367.1">
    <property type="nucleotide sequence ID" value="NZ_LGRV01000003.1"/>
</dbReference>
<keyword evidence="4" id="KW-0133">Cell shape</keyword>
<dbReference type="Pfam" id="PF00768">
    <property type="entry name" value="Peptidase_S11"/>
    <property type="match status" value="1"/>
</dbReference>
<keyword evidence="3" id="KW-0378">Hydrolase</keyword>
<organism evidence="10 11">
    <name type="scientific">Lysinibacillus contaminans</name>
    <dbReference type="NCBI Taxonomy" id="1293441"/>
    <lineage>
        <taxon>Bacteria</taxon>
        <taxon>Bacillati</taxon>
        <taxon>Bacillota</taxon>
        <taxon>Bacilli</taxon>
        <taxon>Bacillales</taxon>
        <taxon>Bacillaceae</taxon>
        <taxon>Lysinibacillus</taxon>
    </lineage>
</organism>
<dbReference type="InterPro" id="IPR018044">
    <property type="entry name" value="Peptidase_S11"/>
</dbReference>
<dbReference type="PANTHER" id="PTHR21581:SF6">
    <property type="entry name" value="TRAFFICKING PROTEIN PARTICLE COMPLEX SUBUNIT 12"/>
    <property type="match status" value="1"/>
</dbReference>
<dbReference type="EMBL" id="LGRV01000003">
    <property type="protein sequence ID" value="KOS68536.1"/>
    <property type="molecule type" value="Genomic_DNA"/>
</dbReference>
<evidence type="ECO:0000256" key="2">
    <source>
        <dbReference type="ARBA" id="ARBA00022729"/>
    </source>
</evidence>
<evidence type="ECO:0000313" key="11">
    <source>
        <dbReference type="Proteomes" id="UP000050668"/>
    </source>
</evidence>
<comment type="similarity">
    <text evidence="1 7">Belongs to the peptidase S11 family.</text>
</comment>
<gene>
    <name evidence="10" type="ORF">AEA09_08215</name>
</gene>
<evidence type="ECO:0000256" key="7">
    <source>
        <dbReference type="RuleBase" id="RU004016"/>
    </source>
</evidence>
<keyword evidence="11" id="KW-1185">Reference proteome</keyword>
<feature type="chain" id="PRO_5045674548" evidence="8">
    <location>
        <begin position="20"/>
        <end position="279"/>
    </location>
</feature>
<evidence type="ECO:0000256" key="4">
    <source>
        <dbReference type="ARBA" id="ARBA00022960"/>
    </source>
</evidence>
<reference evidence="11" key="1">
    <citation type="submission" date="2015-07" db="EMBL/GenBank/DDBJ databases">
        <title>Fjat-14205 dsm 2895.</title>
        <authorList>
            <person name="Liu B."/>
            <person name="Wang J."/>
            <person name="Zhu Y."/>
            <person name="Liu G."/>
            <person name="Chen Q."/>
            <person name="Chen Z."/>
            <person name="Lan J."/>
            <person name="Che J."/>
            <person name="Ge C."/>
            <person name="Shi H."/>
            <person name="Pan Z."/>
            <person name="Liu X."/>
        </authorList>
    </citation>
    <scope>NUCLEOTIDE SEQUENCE [LARGE SCALE GENOMIC DNA]</scope>
    <source>
        <strain evidence="11">DSM 25560</strain>
    </source>
</reference>
<accession>A0ABR5K1E0</accession>
<dbReference type="SUPFAM" id="SSF56601">
    <property type="entry name" value="beta-lactamase/transpeptidase-like"/>
    <property type="match status" value="1"/>
</dbReference>